<keyword evidence="10" id="KW-0496">Mitochondrion</keyword>
<dbReference type="PANTHER" id="PTHR21660">
    <property type="entry name" value="THIOESTERASE SUPERFAMILY MEMBER-RELATED"/>
    <property type="match status" value="1"/>
</dbReference>
<evidence type="ECO:0000256" key="6">
    <source>
        <dbReference type="ARBA" id="ARBA00022490"/>
    </source>
</evidence>
<evidence type="ECO:0000256" key="7">
    <source>
        <dbReference type="ARBA" id="ARBA00022801"/>
    </source>
</evidence>
<dbReference type="GO" id="GO:0005819">
    <property type="term" value="C:spindle"/>
    <property type="evidence" value="ECO:0007669"/>
    <property type="project" value="UniProtKB-SubCell"/>
</dbReference>
<dbReference type="Gene3D" id="3.10.129.10">
    <property type="entry name" value="Hotdog Thioesterase"/>
    <property type="match status" value="1"/>
</dbReference>
<evidence type="ECO:0000256" key="11">
    <source>
        <dbReference type="ARBA" id="ARBA00023212"/>
    </source>
</evidence>
<evidence type="ECO:0000259" key="19">
    <source>
        <dbReference type="Pfam" id="PF03061"/>
    </source>
</evidence>
<organism evidence="20 21">
    <name type="scientific">Acacia crassicarpa</name>
    <name type="common">northern wattle</name>
    <dbReference type="NCBI Taxonomy" id="499986"/>
    <lineage>
        <taxon>Eukaryota</taxon>
        <taxon>Viridiplantae</taxon>
        <taxon>Streptophyta</taxon>
        <taxon>Embryophyta</taxon>
        <taxon>Tracheophyta</taxon>
        <taxon>Spermatophyta</taxon>
        <taxon>Magnoliopsida</taxon>
        <taxon>eudicotyledons</taxon>
        <taxon>Gunneridae</taxon>
        <taxon>Pentapetalae</taxon>
        <taxon>rosids</taxon>
        <taxon>fabids</taxon>
        <taxon>Fabales</taxon>
        <taxon>Fabaceae</taxon>
        <taxon>Caesalpinioideae</taxon>
        <taxon>mimosoid clade</taxon>
        <taxon>Acacieae</taxon>
        <taxon>Acacia</taxon>
    </lineage>
</organism>
<proteinExistence type="inferred from homology"/>
<gene>
    <name evidence="20" type="ORF">QN277_024214</name>
</gene>
<feature type="domain" description="Thioesterase" evidence="19">
    <location>
        <begin position="71"/>
        <end position="145"/>
    </location>
</feature>
<evidence type="ECO:0000256" key="14">
    <source>
        <dbReference type="ARBA" id="ARBA00058205"/>
    </source>
</evidence>
<comment type="subcellular location">
    <subcellularLocation>
        <location evidence="3">Cytoplasm</location>
        <location evidence="3">Cytoskeleton</location>
        <location evidence="3">Spindle</location>
    </subcellularLocation>
    <subcellularLocation>
        <location evidence="4">Cytoplasm</location>
        <location evidence="4">Cytosol</location>
    </subcellularLocation>
    <subcellularLocation>
        <location evidence="2">Mitochondrion</location>
    </subcellularLocation>
    <subcellularLocation>
        <location evidence="1">Nucleus</location>
    </subcellularLocation>
</comment>
<dbReference type="GO" id="GO:0005634">
    <property type="term" value="C:nucleus"/>
    <property type="evidence" value="ECO:0007669"/>
    <property type="project" value="UniProtKB-SubCell"/>
</dbReference>
<protein>
    <recommendedName>
        <fullName evidence="16">Acyl-coenzyme A thioesterase 13</fullName>
    </recommendedName>
    <alternativeName>
        <fullName evidence="17">Hotdog-fold thioesterase superfamily member 2</fullName>
    </alternativeName>
    <alternativeName>
        <fullName evidence="18">Thioesterase superfamily member 2</fullName>
    </alternativeName>
</protein>
<dbReference type="Pfam" id="PF03061">
    <property type="entry name" value="4HBT"/>
    <property type="match status" value="1"/>
</dbReference>
<evidence type="ECO:0000256" key="9">
    <source>
        <dbReference type="ARBA" id="ARBA00023098"/>
    </source>
</evidence>
<accession>A0AAE1JG48</accession>
<evidence type="ECO:0000256" key="8">
    <source>
        <dbReference type="ARBA" id="ARBA00022990"/>
    </source>
</evidence>
<dbReference type="Proteomes" id="UP001293593">
    <property type="component" value="Unassembled WGS sequence"/>
</dbReference>
<dbReference type="GO" id="GO:0005829">
    <property type="term" value="C:cytosol"/>
    <property type="evidence" value="ECO:0007669"/>
    <property type="project" value="UniProtKB-SubCell"/>
</dbReference>
<keyword evidence="21" id="KW-1185">Reference proteome</keyword>
<evidence type="ECO:0000256" key="17">
    <source>
        <dbReference type="ARBA" id="ARBA00081533"/>
    </source>
</evidence>
<evidence type="ECO:0000313" key="20">
    <source>
        <dbReference type="EMBL" id="KAK4267434.1"/>
    </source>
</evidence>
<name>A0AAE1JG48_9FABA</name>
<evidence type="ECO:0000256" key="15">
    <source>
        <dbReference type="ARBA" id="ARBA00064709"/>
    </source>
</evidence>
<dbReference type="GO" id="GO:0047617">
    <property type="term" value="F:fatty acyl-CoA hydrolase activity"/>
    <property type="evidence" value="ECO:0007669"/>
    <property type="project" value="InterPro"/>
</dbReference>
<dbReference type="PANTHER" id="PTHR21660:SF1">
    <property type="entry name" value="ACYL-COENZYME A THIOESTERASE 13"/>
    <property type="match status" value="1"/>
</dbReference>
<dbReference type="EMBL" id="JAWXYG010000007">
    <property type="protein sequence ID" value="KAK4267434.1"/>
    <property type="molecule type" value="Genomic_DNA"/>
</dbReference>
<dbReference type="SUPFAM" id="SSF54637">
    <property type="entry name" value="Thioesterase/thiol ester dehydrase-isomerase"/>
    <property type="match status" value="1"/>
</dbReference>
<evidence type="ECO:0000256" key="18">
    <source>
        <dbReference type="ARBA" id="ARBA00083956"/>
    </source>
</evidence>
<evidence type="ECO:0000256" key="2">
    <source>
        <dbReference type="ARBA" id="ARBA00004173"/>
    </source>
</evidence>
<dbReference type="InterPro" id="IPR029069">
    <property type="entry name" value="HotDog_dom_sf"/>
</dbReference>
<sequence>MTEFAKFRSGMEEGASLQSSTLKLLRAISERARSSGRQVIVLSTEGVRVAQAHKGFLLCDYTVINGVLDENGNWHPGAIATLIDNIGTFATFSFVPVFNVSVDFSISFFSTAKVQEEVEVEAKVVGNQGKLTCVAVQVRKKDNGELIASSKQWMAATNLIASLGTSKL</sequence>
<evidence type="ECO:0000256" key="3">
    <source>
        <dbReference type="ARBA" id="ARBA00004186"/>
    </source>
</evidence>
<keyword evidence="6" id="KW-0963">Cytoplasm</keyword>
<dbReference type="GO" id="GO:0005739">
    <property type="term" value="C:mitochondrion"/>
    <property type="evidence" value="ECO:0007669"/>
    <property type="project" value="UniProtKB-SubCell"/>
</dbReference>
<evidence type="ECO:0000256" key="13">
    <source>
        <dbReference type="ARBA" id="ARBA00052976"/>
    </source>
</evidence>
<keyword evidence="9" id="KW-0443">Lipid metabolism</keyword>
<evidence type="ECO:0000313" key="21">
    <source>
        <dbReference type="Proteomes" id="UP001293593"/>
    </source>
</evidence>
<keyword evidence="11" id="KW-0206">Cytoskeleton</keyword>
<comment type="similarity">
    <text evidence="5">Belongs to the thioesterase PaaI family.</text>
</comment>
<evidence type="ECO:0000256" key="4">
    <source>
        <dbReference type="ARBA" id="ARBA00004514"/>
    </source>
</evidence>
<dbReference type="InterPro" id="IPR039298">
    <property type="entry name" value="ACOT13"/>
</dbReference>
<keyword evidence="8" id="KW-0007">Acetylation</keyword>
<comment type="function">
    <text evidence="14">Catalyzes the hydrolysis of acyl-CoAs into free fatty acids and coenzyme A (CoASH), regulating their respective intracellular levels. Has acyl-CoA thioesterase activity towards medium (C12) and long-chain (C18) fatty acyl-CoA substrates. Can also hydrolyze 3-hydroxyphenylacetyl-CoA and 3,4-dihydroxyphenylacetyl-CoA (in vitro). May play a role in controlling adaptive thermogenesis.</text>
</comment>
<keyword evidence="7" id="KW-0378">Hydrolase</keyword>
<evidence type="ECO:0000256" key="1">
    <source>
        <dbReference type="ARBA" id="ARBA00004123"/>
    </source>
</evidence>
<evidence type="ECO:0000256" key="10">
    <source>
        <dbReference type="ARBA" id="ARBA00023128"/>
    </source>
</evidence>
<dbReference type="GO" id="GO:0006629">
    <property type="term" value="P:lipid metabolic process"/>
    <property type="evidence" value="ECO:0007669"/>
    <property type="project" value="UniProtKB-KW"/>
</dbReference>
<evidence type="ECO:0000256" key="5">
    <source>
        <dbReference type="ARBA" id="ARBA00008324"/>
    </source>
</evidence>
<dbReference type="AlphaFoldDB" id="A0AAE1JG48"/>
<comment type="subunit">
    <text evidence="15">Homotetramer. Interacts with PCTP.</text>
</comment>
<dbReference type="InterPro" id="IPR006683">
    <property type="entry name" value="Thioestr_dom"/>
</dbReference>
<evidence type="ECO:0000256" key="16">
    <source>
        <dbReference type="ARBA" id="ARBA00067273"/>
    </source>
</evidence>
<evidence type="ECO:0000256" key="12">
    <source>
        <dbReference type="ARBA" id="ARBA00023242"/>
    </source>
</evidence>
<comment type="catalytic activity">
    <reaction evidence="13">
        <text>a fatty acyl-CoA + H2O = a fatty acid + CoA + H(+)</text>
        <dbReference type="Rhea" id="RHEA:16781"/>
        <dbReference type="ChEBI" id="CHEBI:15377"/>
        <dbReference type="ChEBI" id="CHEBI:15378"/>
        <dbReference type="ChEBI" id="CHEBI:28868"/>
        <dbReference type="ChEBI" id="CHEBI:57287"/>
        <dbReference type="ChEBI" id="CHEBI:77636"/>
    </reaction>
    <physiologicalReaction direction="left-to-right" evidence="13">
        <dbReference type="Rhea" id="RHEA:16782"/>
    </physiologicalReaction>
</comment>
<keyword evidence="12" id="KW-0539">Nucleus</keyword>
<reference evidence="20" key="1">
    <citation type="submission" date="2023-10" db="EMBL/GenBank/DDBJ databases">
        <title>Chromosome-level genome of the transformable northern wattle, Acacia crassicarpa.</title>
        <authorList>
            <person name="Massaro I."/>
            <person name="Sinha N.R."/>
            <person name="Poethig S."/>
            <person name="Leichty A.R."/>
        </authorList>
    </citation>
    <scope>NUCLEOTIDE SEQUENCE</scope>
    <source>
        <strain evidence="20">Acra3RX</strain>
        <tissue evidence="20">Leaf</tissue>
    </source>
</reference>
<comment type="caution">
    <text evidence="20">The sequence shown here is derived from an EMBL/GenBank/DDBJ whole genome shotgun (WGS) entry which is preliminary data.</text>
</comment>
<dbReference type="FunFam" id="3.10.129.10:FF:000021">
    <property type="entry name" value="Acyl-coenzyme A thioesterase 13"/>
    <property type="match status" value="1"/>
</dbReference>